<dbReference type="InterPro" id="IPR043472">
    <property type="entry name" value="Macro_dom-like"/>
</dbReference>
<dbReference type="Proteomes" id="UP000245283">
    <property type="component" value="Unassembled WGS sequence"/>
</dbReference>
<dbReference type="PROSITE" id="PS51154">
    <property type="entry name" value="MACRO"/>
    <property type="match status" value="1"/>
</dbReference>
<sequence length="309" mass="33923">MLPLSAYREAIHLDEPFDRPKPDPRSDRALFDVVLAGLPEGHLEPTTPAAEAAQAVEELYDMSDLQDALRLVLMGLSASEISDEALEAINVLLYRNSAALGRTTGTNLMRVSEMMPTSDYGSARNVAMWRGDVRELVADAVVNAALPSLQGCTDPNHPCIDNFIHAQAGPWLRDDCKVIRDMQGRDDEVGGAEITRAYRMPSNYVLHTVSPRVTGSQVTEADREALASCYTSCLDLALEKGDIHTVSFCALSTGENGFPFEVATEIALSTVNKWLHAHGSDQINLVIFNIFEDTDAARYIDALKQWIED</sequence>
<reference evidence="3" key="1">
    <citation type="submission" date="2018-05" db="EMBL/GenBank/DDBJ databases">
        <authorList>
            <person name="Li Y."/>
        </authorList>
    </citation>
    <scope>NUCLEOTIDE SEQUENCE [LARGE SCALE GENOMIC DNA]</scope>
    <source>
        <strain evidence="3">sk1b4</strain>
    </source>
</reference>
<evidence type="ECO:0000259" key="1">
    <source>
        <dbReference type="PROSITE" id="PS51154"/>
    </source>
</evidence>
<gene>
    <name evidence="2" type="ORF">DD236_09235</name>
</gene>
<name>A0A2V1KA44_9ACTO</name>
<protein>
    <submittedName>
        <fullName evidence="2">Appr-1-p processing protein</fullName>
    </submittedName>
</protein>
<dbReference type="PANTHER" id="PTHR11106:SF27">
    <property type="entry name" value="MACRO DOMAIN-CONTAINING PROTEIN"/>
    <property type="match status" value="1"/>
</dbReference>
<evidence type="ECO:0000313" key="2">
    <source>
        <dbReference type="EMBL" id="PWF26236.1"/>
    </source>
</evidence>
<evidence type="ECO:0000313" key="3">
    <source>
        <dbReference type="Proteomes" id="UP000245283"/>
    </source>
</evidence>
<dbReference type="AlphaFoldDB" id="A0A2V1KA44"/>
<dbReference type="InterPro" id="IPR002589">
    <property type="entry name" value="Macro_dom"/>
</dbReference>
<accession>A0A2V1KA44</accession>
<organism evidence="2 3">
    <name type="scientific">Ancrocorticia populi</name>
    <dbReference type="NCBI Taxonomy" id="2175228"/>
    <lineage>
        <taxon>Bacteria</taxon>
        <taxon>Bacillati</taxon>
        <taxon>Actinomycetota</taxon>
        <taxon>Actinomycetes</taxon>
        <taxon>Actinomycetales</taxon>
        <taxon>Actinomycetaceae</taxon>
        <taxon>Ancrocorticia</taxon>
    </lineage>
</organism>
<feature type="domain" description="Macro" evidence="1">
    <location>
        <begin position="113"/>
        <end position="307"/>
    </location>
</feature>
<dbReference type="Gene3D" id="3.40.220.10">
    <property type="entry name" value="Leucine Aminopeptidase, subunit E, domain 1"/>
    <property type="match status" value="1"/>
</dbReference>
<dbReference type="RefSeq" id="WP_109094063.1">
    <property type="nucleotide sequence ID" value="NZ_JBQDFL010000055.1"/>
</dbReference>
<dbReference type="EMBL" id="QETB01000004">
    <property type="protein sequence ID" value="PWF26236.1"/>
    <property type="molecule type" value="Genomic_DNA"/>
</dbReference>
<dbReference type="Pfam" id="PF01661">
    <property type="entry name" value="Macro"/>
    <property type="match status" value="1"/>
</dbReference>
<dbReference type="SUPFAM" id="SSF52949">
    <property type="entry name" value="Macro domain-like"/>
    <property type="match status" value="1"/>
</dbReference>
<dbReference type="SMART" id="SM00506">
    <property type="entry name" value="A1pp"/>
    <property type="match status" value="1"/>
</dbReference>
<keyword evidence="3" id="KW-1185">Reference proteome</keyword>
<dbReference type="PANTHER" id="PTHR11106">
    <property type="entry name" value="GANGLIOSIDE INDUCED DIFFERENTIATION ASSOCIATED PROTEIN 2-RELATED"/>
    <property type="match status" value="1"/>
</dbReference>
<dbReference type="OrthoDB" id="6194521at2"/>
<proteinExistence type="predicted"/>
<comment type="caution">
    <text evidence="2">The sequence shown here is derived from an EMBL/GenBank/DDBJ whole genome shotgun (WGS) entry which is preliminary data.</text>
</comment>